<dbReference type="EMBL" id="NILF01000022">
    <property type="protein sequence ID" value="TWL41780.1"/>
    <property type="molecule type" value="Genomic_DNA"/>
</dbReference>
<accession>A0ABY3FZ27</accession>
<reference evidence="1 2" key="1">
    <citation type="submission" date="2019-06" db="EMBL/GenBank/DDBJ databases">
        <title>Genome sequence analysis of &gt;100 Bacillus licheniformis strains suggests intrinsic resistance to this species.</title>
        <authorList>
            <person name="Wels M."/>
            <person name="Siezen R.J."/>
            <person name="Johansen E."/>
            <person name="Stuer-Lauridsen B."/>
            <person name="Bjerre K."/>
            <person name="Nielsen B.K.K."/>
        </authorList>
    </citation>
    <scope>NUCLEOTIDE SEQUENCE [LARGE SCALE GENOMIC DNA]</scope>
    <source>
        <strain evidence="1 2">BAC-15381</strain>
    </source>
</reference>
<evidence type="ECO:0000313" key="2">
    <source>
        <dbReference type="Proteomes" id="UP000429980"/>
    </source>
</evidence>
<sequence>MKNQRILKNVDGRLYYSPSIGKKRFYRNFKMNRRSRFSV</sequence>
<dbReference type="Proteomes" id="UP000429980">
    <property type="component" value="Unassembled WGS sequence"/>
</dbReference>
<protein>
    <recommendedName>
        <fullName evidence="3">DUF4102 domain-containing protein</fullName>
    </recommendedName>
</protein>
<evidence type="ECO:0008006" key="3">
    <source>
        <dbReference type="Google" id="ProtNLM"/>
    </source>
</evidence>
<proteinExistence type="predicted"/>
<organism evidence="1 2">
    <name type="scientific">Bacillus paralicheniformis</name>
    <dbReference type="NCBI Taxonomy" id="1648923"/>
    <lineage>
        <taxon>Bacteria</taxon>
        <taxon>Bacillati</taxon>
        <taxon>Bacillota</taxon>
        <taxon>Bacilli</taxon>
        <taxon>Bacillales</taxon>
        <taxon>Bacillaceae</taxon>
        <taxon>Bacillus</taxon>
    </lineage>
</organism>
<evidence type="ECO:0000313" key="1">
    <source>
        <dbReference type="EMBL" id="TWL41780.1"/>
    </source>
</evidence>
<gene>
    <name evidence="1" type="ORF">CHCC15381_3949</name>
</gene>
<name>A0ABY3FZ27_9BACI</name>
<comment type="caution">
    <text evidence="1">The sequence shown here is derived from an EMBL/GenBank/DDBJ whole genome shotgun (WGS) entry which is preliminary data.</text>
</comment>
<keyword evidence="2" id="KW-1185">Reference proteome</keyword>